<dbReference type="Pfam" id="PF01532">
    <property type="entry name" value="Glyco_hydro_47"/>
    <property type="match status" value="1"/>
</dbReference>
<dbReference type="Proteomes" id="UP000236333">
    <property type="component" value="Unassembled WGS sequence"/>
</dbReference>
<comment type="similarity">
    <text evidence="2">Belongs to the glycosyl hydrolase 47 family.</text>
</comment>
<reference evidence="6 7" key="1">
    <citation type="journal article" date="2017" name="Mol. Biol. Evol.">
        <title>The 4-celled Tetrabaena socialis nuclear genome reveals the essential components for genetic control of cell number at the origin of multicellularity in the volvocine lineage.</title>
        <authorList>
            <person name="Featherston J."/>
            <person name="Arakaki Y."/>
            <person name="Hanschen E.R."/>
            <person name="Ferris P.J."/>
            <person name="Michod R.E."/>
            <person name="Olson B.J.S.C."/>
            <person name="Nozaki H."/>
            <person name="Durand P.M."/>
        </authorList>
    </citation>
    <scope>NUCLEOTIDE SEQUENCE [LARGE SCALE GENOMIC DNA]</scope>
    <source>
        <strain evidence="6 7">NIES-571</strain>
    </source>
</reference>
<gene>
    <name evidence="6" type="ORF">TSOC_012232</name>
</gene>
<keyword evidence="4" id="KW-0325">Glycoprotein</keyword>
<comment type="caution">
    <text evidence="6">The sequence shown here is derived from an EMBL/GenBank/DDBJ whole genome shotgun (WGS) entry which is preliminary data.</text>
</comment>
<dbReference type="GO" id="GO:0044322">
    <property type="term" value="C:endoplasmic reticulum quality control compartment"/>
    <property type="evidence" value="ECO:0007669"/>
    <property type="project" value="GOC"/>
</dbReference>
<protein>
    <recommendedName>
        <fullName evidence="8">Alpha-1,2-Mannosidase</fullName>
    </recommendedName>
</protein>
<dbReference type="GO" id="GO:0005975">
    <property type="term" value="P:carbohydrate metabolic process"/>
    <property type="evidence" value="ECO:0007669"/>
    <property type="project" value="InterPro"/>
</dbReference>
<dbReference type="GO" id="GO:0016020">
    <property type="term" value="C:membrane"/>
    <property type="evidence" value="ECO:0007669"/>
    <property type="project" value="InterPro"/>
</dbReference>
<evidence type="ECO:0000256" key="1">
    <source>
        <dbReference type="ARBA" id="ARBA00004240"/>
    </source>
</evidence>
<feature type="region of interest" description="Disordered" evidence="5">
    <location>
        <begin position="311"/>
        <end position="336"/>
    </location>
</feature>
<evidence type="ECO:0000256" key="2">
    <source>
        <dbReference type="ARBA" id="ARBA00007658"/>
    </source>
</evidence>
<dbReference type="PANTHER" id="PTHR45679">
    <property type="entry name" value="ER DEGRADATION-ENHANCING ALPHA-MANNOSIDASE-LIKE PROTEIN 2"/>
    <property type="match status" value="1"/>
</dbReference>
<dbReference type="PANTHER" id="PTHR45679:SF5">
    <property type="entry name" value="ER DEGRADATION-ENHANCING ALPHA-MANNOSIDASE-LIKE PROTEIN 1"/>
    <property type="match status" value="1"/>
</dbReference>
<comment type="subcellular location">
    <subcellularLocation>
        <location evidence="1">Endoplasmic reticulum</location>
    </subcellularLocation>
</comment>
<evidence type="ECO:0000256" key="5">
    <source>
        <dbReference type="SAM" id="MobiDB-lite"/>
    </source>
</evidence>
<feature type="compositionally biased region" description="Basic and acidic residues" evidence="5">
    <location>
        <begin position="326"/>
        <end position="336"/>
    </location>
</feature>
<dbReference type="GO" id="GO:0005509">
    <property type="term" value="F:calcium ion binding"/>
    <property type="evidence" value="ECO:0007669"/>
    <property type="project" value="InterPro"/>
</dbReference>
<dbReference type="InterPro" id="IPR012341">
    <property type="entry name" value="6hp_glycosidase-like_sf"/>
</dbReference>
<evidence type="ECO:0000313" key="6">
    <source>
        <dbReference type="EMBL" id="PNH01839.1"/>
    </source>
</evidence>
<feature type="region of interest" description="Disordered" evidence="5">
    <location>
        <begin position="87"/>
        <end position="191"/>
    </location>
</feature>
<dbReference type="SUPFAM" id="SSF48225">
    <property type="entry name" value="Seven-hairpin glycosidases"/>
    <property type="match status" value="1"/>
</dbReference>
<name>A0A2J7ZNI7_9CHLO</name>
<feature type="compositionally biased region" description="Low complexity" evidence="5">
    <location>
        <begin position="95"/>
        <end position="127"/>
    </location>
</feature>
<feature type="compositionally biased region" description="Low complexity" evidence="5">
    <location>
        <begin position="153"/>
        <end position="168"/>
    </location>
</feature>
<dbReference type="InterPro" id="IPR044674">
    <property type="entry name" value="EDEM1/2/3"/>
</dbReference>
<dbReference type="InterPro" id="IPR001382">
    <property type="entry name" value="Glyco_hydro_47"/>
</dbReference>
<dbReference type="OrthoDB" id="8118055at2759"/>
<dbReference type="GO" id="GO:1904380">
    <property type="term" value="P:endoplasmic reticulum mannose trimming"/>
    <property type="evidence" value="ECO:0007669"/>
    <property type="project" value="InterPro"/>
</dbReference>
<evidence type="ECO:0008006" key="8">
    <source>
        <dbReference type="Google" id="ProtNLM"/>
    </source>
</evidence>
<organism evidence="6 7">
    <name type="scientific">Tetrabaena socialis</name>
    <dbReference type="NCBI Taxonomy" id="47790"/>
    <lineage>
        <taxon>Eukaryota</taxon>
        <taxon>Viridiplantae</taxon>
        <taxon>Chlorophyta</taxon>
        <taxon>core chlorophytes</taxon>
        <taxon>Chlorophyceae</taxon>
        <taxon>CS clade</taxon>
        <taxon>Chlamydomonadales</taxon>
        <taxon>Tetrabaenaceae</taxon>
        <taxon>Tetrabaena</taxon>
    </lineage>
</organism>
<dbReference type="InterPro" id="IPR036026">
    <property type="entry name" value="Seven-hairpin_glycosidases"/>
</dbReference>
<proteinExistence type="inferred from homology"/>
<evidence type="ECO:0000313" key="7">
    <source>
        <dbReference type="Proteomes" id="UP000236333"/>
    </source>
</evidence>
<accession>A0A2J7ZNI7</accession>
<dbReference type="AlphaFoldDB" id="A0A2J7ZNI7"/>
<evidence type="ECO:0000256" key="3">
    <source>
        <dbReference type="ARBA" id="ARBA00022824"/>
    </source>
</evidence>
<keyword evidence="3" id="KW-0256">Endoplasmic reticulum</keyword>
<evidence type="ECO:0000256" key="4">
    <source>
        <dbReference type="ARBA" id="ARBA00023180"/>
    </source>
</evidence>
<sequence>MGGQDGTFLGGGVGACAAGAPTLLAATGGGATGAAAAASGGTRWGGPCRGGGGSAREVYLLVHVFEAVIRVLGGLLSGHMLLTRNPRMLDGPPLQQQQQQGAEQRAEQQQQGQGTGKQEGQAQGQAGWEEEGAWGAGGQQQQQQDDPHHAEGGEQQQQQQGQQQGQGQRWVGPPSAPSGGPSDAPPAPSYDGVFLSKAVELADRLLPAFDTPSGLPALFVNLRSGLVKDGHNATCTAAAAHNNQPHAAACAVTLSPALLGLASIGLAWCGAHLSPSTCVWLTALSSSQIAWVWQAERRGVGMVGMGTATVRLDPGASSRMRKRKQRQEEDAPYAHH</sequence>
<dbReference type="Gene3D" id="1.50.10.10">
    <property type="match status" value="1"/>
</dbReference>
<keyword evidence="7" id="KW-1185">Reference proteome</keyword>
<dbReference type="GO" id="GO:0004571">
    <property type="term" value="F:mannosyl-oligosaccharide 1,2-alpha-mannosidase activity"/>
    <property type="evidence" value="ECO:0007669"/>
    <property type="project" value="InterPro"/>
</dbReference>
<dbReference type="EMBL" id="PGGS01000782">
    <property type="protein sequence ID" value="PNH01839.1"/>
    <property type="molecule type" value="Genomic_DNA"/>
</dbReference>